<feature type="region of interest" description="Disordered" evidence="5">
    <location>
        <begin position="819"/>
        <end position="855"/>
    </location>
</feature>
<keyword evidence="3 6" id="KW-1133">Transmembrane helix</keyword>
<dbReference type="PANTHER" id="PTHR10037">
    <property type="entry name" value="VOLTAGE-GATED CATION CHANNEL CALCIUM AND SODIUM"/>
    <property type="match status" value="1"/>
</dbReference>
<accession>A0ABR1GFF1</accession>
<evidence type="ECO:0000256" key="6">
    <source>
        <dbReference type="SAM" id="Phobius"/>
    </source>
</evidence>
<dbReference type="InterPro" id="IPR043203">
    <property type="entry name" value="VGCC_Ca_Na"/>
</dbReference>
<feature type="transmembrane region" description="Helical" evidence="6">
    <location>
        <begin position="1208"/>
        <end position="1227"/>
    </location>
</feature>
<keyword evidence="9" id="KW-1185">Reference proteome</keyword>
<evidence type="ECO:0000256" key="4">
    <source>
        <dbReference type="ARBA" id="ARBA00023136"/>
    </source>
</evidence>
<feature type="compositionally biased region" description="Basic residues" evidence="5">
    <location>
        <begin position="56"/>
        <end position="67"/>
    </location>
</feature>
<evidence type="ECO:0000259" key="7">
    <source>
        <dbReference type="Pfam" id="PF00520"/>
    </source>
</evidence>
<feature type="transmembrane region" description="Helical" evidence="6">
    <location>
        <begin position="457"/>
        <end position="479"/>
    </location>
</feature>
<comment type="caution">
    <text evidence="8">The sequence shown here is derived from an EMBL/GenBank/DDBJ whole genome shotgun (WGS) entry which is preliminary data.</text>
</comment>
<feature type="transmembrane region" description="Helical" evidence="6">
    <location>
        <begin position="417"/>
        <end position="436"/>
    </location>
</feature>
<sequence length="1606" mass="183538">MAYQKKLKLEVRRELIEEEPSKEPTLQEQLLSHCVKINGSWRYQVDVKQTGEAFDKKKKQKRKKKRGGGPDRGAIREELEAAGADDKFLGQALKKKRRKKDAGKSAVDLLVEASEELSYDPDNESAMTEDLRPGESLVAARFHPDYAPFIRLAAVGDRFLKEDLTKIMDKEGYDSGTLSRPGKLVVLEARLVKKQKKAQEAQEEEETPAEAEAARKKMAQVTHRVPPAVKLDPSMSLQDKQIQMLRLADKVICSYKKLEHFIGIDKVGSPDVGYSMDIDDGTVVKGIRAVLFGQELPDEDSNVVSLHTEEELMELEAERHEEKMAQGGHRVDFVNGSNTYKVERVLCYFQMLGFLSTLDLPWTPQLRDQLNTFRVFLDGHLRPLTHAHKLLYENTYFGLDKPLSLVDLYFYRDVTKYFYSIALSLILVVALFYLWGIHDYTDPKFTNRWLDLHIEHWWTRGIPLSILYVAVIGGVLVVGPAGIMKYSYGRSGSDKQANAILVCGGSLAAYLWIAYVVLTSCWRKYFRSKVKHSKAYASIVLLKETVKSKVTFVFCALFYCYMPTCLYVVGGVIPIYSIEVWEQHGADSPSEPLPSAYRHVSCYWLSFPPAIRERKMNRARSGRPLPMGFSDYEPVPHRPHDAIRRVECFDVGGVLMFTNSVLWCLLYLVGFPVMIYYLIGIAPRESTAGIAETQLHACEWWSNYMTAWRRFNLVLRECEAWDLGMIFSQTFEVWKEQVVVDAKQARRDAKRAFVRFWKRQGRRLCRLICFPCLCLLRLCRGSEESRRRKRKYLSMAESGDEPHRKARVLDDQPQNFWAHEESKDEQSTGSTLTSGSAASRTKRGSRGSKGDAPRRSRLSRLKKGLVFCVTLRWLPGLCRCLCRCLLTCGKFLYAKCRGKAYGRTHVVAVDAEGEEVKDEGDDGAVTLDPDLDDGKPKMLLEIPDDDFVIPTRGVRGFCYRLQMHPVFENLITLAAVPNSNLQLDFNADMQDLLGRHPIEGDDDEAETSCFRMNCMYYVLIEWICGPVFVLEVVVKMTAFLPKDYFKDWFNRLDFFLMLLWTMDVGLGSGTNLSFLKSLKALKSLKSMKALKSLKTLKVLRLLKFGKYIDPLFRAFKRWLLRWIADTRLASEVHLQKGQGAQSDWRAKRSLPAKLEMLKKGFQHAKREYAVSFEEFERDHELEITNFEAIVDTAALGYLIAQFKPNASIWRLVLIAETLIFCILVTWLKATQQPWVICVAGALVRFIFGLWTFLKRPYMFTREGQVDSLTRQTTIFLLVLGALLDLTRDPGFGMEMEADQAEKLRYYVDIIGAALLYGTILRILFLLRAHEMAHDAVVAAIRYCDEQVLTLIIGLIDVKCYAFEDCNLGLQVLRQWDVLIDRQQATKLRAWPSPNPSNLLTLYQKGVLVKWAAARDLRISTFRTPTGQCILHSAMLKGEPEIVAWILYHHPELLTVCDDQRDSPVVIALKELAFTLLKHQKKPTEATAWKRAKLAEILLSDQIQCYRVPWSLPHFRALGDIAVPLLGELVQQLALALNLQPPAGFVRISKWSRYPGDIPDFLAECYIACRDVVDTPRSELGDVQGRKRVRNSQLQRLLSRPVSTRFG</sequence>
<keyword evidence="2 6" id="KW-0812">Transmembrane</keyword>
<dbReference type="PANTHER" id="PTHR10037:SF62">
    <property type="entry name" value="SODIUM CHANNEL PROTEIN 60E"/>
    <property type="match status" value="1"/>
</dbReference>
<proteinExistence type="predicted"/>
<keyword evidence="4 6" id="KW-0472">Membrane</keyword>
<gene>
    <name evidence="8" type="ORF">SO694_00010267</name>
</gene>
<feature type="region of interest" description="Disordered" evidence="5">
    <location>
        <begin position="52"/>
        <end position="80"/>
    </location>
</feature>
<feature type="transmembrane region" description="Helical" evidence="6">
    <location>
        <begin position="552"/>
        <end position="576"/>
    </location>
</feature>
<feature type="transmembrane region" description="Helical" evidence="6">
    <location>
        <begin position="1014"/>
        <end position="1034"/>
    </location>
</feature>
<dbReference type="Proteomes" id="UP001363151">
    <property type="component" value="Unassembled WGS sequence"/>
</dbReference>
<dbReference type="EMBL" id="JBBJCI010000023">
    <property type="protein sequence ID" value="KAK7254620.1"/>
    <property type="molecule type" value="Genomic_DNA"/>
</dbReference>
<feature type="transmembrane region" description="Helical" evidence="6">
    <location>
        <begin position="1054"/>
        <end position="1075"/>
    </location>
</feature>
<evidence type="ECO:0000256" key="1">
    <source>
        <dbReference type="ARBA" id="ARBA00004141"/>
    </source>
</evidence>
<evidence type="ECO:0000256" key="2">
    <source>
        <dbReference type="ARBA" id="ARBA00022692"/>
    </source>
</evidence>
<dbReference type="Gene3D" id="1.20.120.350">
    <property type="entry name" value="Voltage-gated potassium channels. Chain C"/>
    <property type="match status" value="1"/>
</dbReference>
<reference evidence="8 9" key="1">
    <citation type="submission" date="2024-03" db="EMBL/GenBank/DDBJ databases">
        <title>Aureococcus anophagefferens CCMP1851 and Kratosvirus quantuckense: Draft genome of a second virus-susceptible host strain in the model system.</title>
        <authorList>
            <person name="Chase E."/>
            <person name="Truchon A.R."/>
            <person name="Schepens W."/>
            <person name="Wilhelm S.W."/>
        </authorList>
    </citation>
    <scope>NUCLEOTIDE SEQUENCE [LARGE SCALE GENOMIC DNA]</scope>
    <source>
        <strain evidence="8 9">CCMP1851</strain>
    </source>
</reference>
<dbReference type="InterPro" id="IPR027359">
    <property type="entry name" value="Volt_channel_dom_sf"/>
</dbReference>
<evidence type="ECO:0000256" key="3">
    <source>
        <dbReference type="ARBA" id="ARBA00022989"/>
    </source>
</evidence>
<evidence type="ECO:0000313" key="8">
    <source>
        <dbReference type="EMBL" id="KAK7254620.1"/>
    </source>
</evidence>
<feature type="transmembrane region" description="Helical" evidence="6">
    <location>
        <begin position="1233"/>
        <end position="1253"/>
    </location>
</feature>
<feature type="domain" description="Ion transport" evidence="7">
    <location>
        <begin position="1017"/>
        <end position="1110"/>
    </location>
</feature>
<comment type="subcellular location">
    <subcellularLocation>
        <location evidence="1">Membrane</location>
        <topology evidence="1">Multi-pass membrane protein</topology>
    </subcellularLocation>
</comment>
<feature type="compositionally biased region" description="Low complexity" evidence="5">
    <location>
        <begin position="827"/>
        <end position="839"/>
    </location>
</feature>
<evidence type="ECO:0000256" key="5">
    <source>
        <dbReference type="SAM" id="MobiDB-lite"/>
    </source>
</evidence>
<feature type="transmembrane region" description="Helical" evidence="6">
    <location>
        <begin position="660"/>
        <end position="679"/>
    </location>
</feature>
<feature type="transmembrane region" description="Helical" evidence="6">
    <location>
        <begin position="499"/>
        <end position="522"/>
    </location>
</feature>
<feature type="transmembrane region" description="Helical" evidence="6">
    <location>
        <begin position="1303"/>
        <end position="1324"/>
    </location>
</feature>
<name>A0ABR1GFF1_AURAN</name>
<organism evidence="8 9">
    <name type="scientific">Aureococcus anophagefferens</name>
    <name type="common">Harmful bloom alga</name>
    <dbReference type="NCBI Taxonomy" id="44056"/>
    <lineage>
        <taxon>Eukaryota</taxon>
        <taxon>Sar</taxon>
        <taxon>Stramenopiles</taxon>
        <taxon>Ochrophyta</taxon>
        <taxon>Pelagophyceae</taxon>
        <taxon>Pelagomonadales</taxon>
        <taxon>Pelagomonadaceae</taxon>
        <taxon>Aureococcus</taxon>
    </lineage>
</organism>
<evidence type="ECO:0000313" key="9">
    <source>
        <dbReference type="Proteomes" id="UP001363151"/>
    </source>
</evidence>
<dbReference type="Pfam" id="PF00520">
    <property type="entry name" value="Ion_trans"/>
    <property type="match status" value="1"/>
</dbReference>
<dbReference type="InterPro" id="IPR005821">
    <property type="entry name" value="Ion_trans_dom"/>
</dbReference>
<protein>
    <recommendedName>
        <fullName evidence="7">Ion transport domain-containing protein</fullName>
    </recommendedName>
</protein>